<keyword evidence="4" id="KW-0119">Carbohydrate metabolism</keyword>
<organism evidence="11 12">
    <name type="scientific">Gymnopilus junonius</name>
    <name type="common">Spectacular rustgill mushroom</name>
    <name type="synonym">Gymnopilus spectabilis subsp. junonius</name>
    <dbReference type="NCBI Taxonomy" id="109634"/>
    <lineage>
        <taxon>Eukaryota</taxon>
        <taxon>Fungi</taxon>
        <taxon>Dikarya</taxon>
        <taxon>Basidiomycota</taxon>
        <taxon>Agaricomycotina</taxon>
        <taxon>Agaricomycetes</taxon>
        <taxon>Agaricomycetidae</taxon>
        <taxon>Agaricales</taxon>
        <taxon>Agaricineae</taxon>
        <taxon>Hymenogastraceae</taxon>
        <taxon>Gymnopilus</taxon>
    </lineage>
</organism>
<protein>
    <submittedName>
        <fullName evidence="11">Glycoside hydrolase family 18 protein</fullName>
    </submittedName>
</protein>
<dbReference type="GO" id="GO:0000272">
    <property type="term" value="P:polysaccharide catabolic process"/>
    <property type="evidence" value="ECO:0007669"/>
    <property type="project" value="UniProtKB-KW"/>
</dbReference>
<evidence type="ECO:0000259" key="10">
    <source>
        <dbReference type="PROSITE" id="PS51910"/>
    </source>
</evidence>
<dbReference type="CDD" id="cd00598">
    <property type="entry name" value="GH18_chitinase-like"/>
    <property type="match status" value="1"/>
</dbReference>
<keyword evidence="2 7" id="KW-0378">Hydrolase</keyword>
<evidence type="ECO:0000256" key="3">
    <source>
        <dbReference type="ARBA" id="ARBA00023024"/>
    </source>
</evidence>
<keyword evidence="5 7" id="KW-0326">Glycosidase</keyword>
<evidence type="ECO:0000256" key="7">
    <source>
        <dbReference type="RuleBase" id="RU000489"/>
    </source>
</evidence>
<feature type="chain" id="PRO_5040131532" evidence="9">
    <location>
        <begin position="23"/>
        <end position="336"/>
    </location>
</feature>
<gene>
    <name evidence="11" type="ORF">CPB84DRAFT_1884044</name>
</gene>
<dbReference type="PROSITE" id="PS01095">
    <property type="entry name" value="GH18_1"/>
    <property type="match status" value="1"/>
</dbReference>
<reference evidence="11" key="1">
    <citation type="submission" date="2020-11" db="EMBL/GenBank/DDBJ databases">
        <authorList>
            <consortium name="DOE Joint Genome Institute"/>
            <person name="Ahrendt S."/>
            <person name="Riley R."/>
            <person name="Andreopoulos W."/>
            <person name="LaButti K."/>
            <person name="Pangilinan J."/>
            <person name="Ruiz-duenas F.J."/>
            <person name="Barrasa J.M."/>
            <person name="Sanchez-Garcia M."/>
            <person name="Camarero S."/>
            <person name="Miyauchi S."/>
            <person name="Serrano A."/>
            <person name="Linde D."/>
            <person name="Babiker R."/>
            <person name="Drula E."/>
            <person name="Ayuso-Fernandez I."/>
            <person name="Pacheco R."/>
            <person name="Padilla G."/>
            <person name="Ferreira P."/>
            <person name="Barriuso J."/>
            <person name="Kellner H."/>
            <person name="Castanera R."/>
            <person name="Alfaro M."/>
            <person name="Ramirez L."/>
            <person name="Pisabarro A.G."/>
            <person name="Kuo A."/>
            <person name="Tritt A."/>
            <person name="Lipzen A."/>
            <person name="He G."/>
            <person name="Yan M."/>
            <person name="Ng V."/>
            <person name="Cullen D."/>
            <person name="Martin F."/>
            <person name="Rosso M.-N."/>
            <person name="Henrissat B."/>
            <person name="Hibbett D."/>
            <person name="Martinez A.T."/>
            <person name="Grigoriev I.V."/>
        </authorList>
    </citation>
    <scope>NUCLEOTIDE SEQUENCE</scope>
    <source>
        <strain evidence="11">AH 44721</strain>
    </source>
</reference>
<evidence type="ECO:0000256" key="2">
    <source>
        <dbReference type="ARBA" id="ARBA00022801"/>
    </source>
</evidence>
<evidence type="ECO:0000256" key="8">
    <source>
        <dbReference type="RuleBase" id="RU004453"/>
    </source>
</evidence>
<evidence type="ECO:0000313" key="11">
    <source>
        <dbReference type="EMBL" id="KAF8906287.1"/>
    </source>
</evidence>
<dbReference type="OrthoDB" id="3012298at2759"/>
<evidence type="ECO:0000256" key="1">
    <source>
        <dbReference type="ARBA" id="ARBA00000822"/>
    </source>
</evidence>
<keyword evidence="12" id="KW-1185">Reference proteome</keyword>
<accession>A0A9P5TQA9</accession>
<keyword evidence="3" id="KW-0146">Chitin degradation</keyword>
<proteinExistence type="inferred from homology"/>
<dbReference type="Proteomes" id="UP000724874">
    <property type="component" value="Unassembled WGS sequence"/>
</dbReference>
<dbReference type="PROSITE" id="PS51910">
    <property type="entry name" value="GH18_2"/>
    <property type="match status" value="1"/>
</dbReference>
<evidence type="ECO:0000313" key="12">
    <source>
        <dbReference type="Proteomes" id="UP000724874"/>
    </source>
</evidence>
<evidence type="ECO:0000256" key="4">
    <source>
        <dbReference type="ARBA" id="ARBA00023277"/>
    </source>
</evidence>
<dbReference type="GO" id="GO:0008843">
    <property type="term" value="F:endochitinase activity"/>
    <property type="evidence" value="ECO:0007669"/>
    <property type="project" value="UniProtKB-EC"/>
</dbReference>
<dbReference type="InterPro" id="IPR001579">
    <property type="entry name" value="Glyco_hydro_18_chit_AS"/>
</dbReference>
<dbReference type="Gene3D" id="3.20.20.80">
    <property type="entry name" value="Glycosidases"/>
    <property type="match status" value="1"/>
</dbReference>
<name>A0A9P5TQA9_GYMJU</name>
<evidence type="ECO:0000256" key="6">
    <source>
        <dbReference type="ARBA" id="ARBA00023326"/>
    </source>
</evidence>
<dbReference type="AlphaFoldDB" id="A0A9P5TQA9"/>
<sequence>MVALKKSFALLSGLISLLAVSSSPVSPAASSGLSGKALDFISAAKNVQSATPAAPHFVVYSDAWVSGENGPPAVSSIQGFNVFALSFLLTEGAFDQAEEWASLTSSQRSTFKSQYSAAGIKLIVSLFGSTDAPTSTGADPVATANTMAAWVKQYNLDGVDVDYEDFNAMNAGNGKAEVNYLGLASFTTQLRNQLPSGTYILTHAPVAPWFSPGLYGGGGYLKVHQEVGSLIDWYNVQAKGTTEYTTCSGLLTTSSSTWPNTALFQIAASGVPLSKLVIGKPATTSDASNGYMSTSTLAGCVEQAKNQGWSAGVMVWEFPDAATSWIEAVRAQAWPM</sequence>
<dbReference type="InterPro" id="IPR001223">
    <property type="entry name" value="Glyco_hydro18_cat"/>
</dbReference>
<dbReference type="Pfam" id="PF00704">
    <property type="entry name" value="Glyco_hydro_18"/>
    <property type="match status" value="1"/>
</dbReference>
<comment type="catalytic activity">
    <reaction evidence="1">
        <text>Random endo-hydrolysis of N-acetyl-beta-D-glucosaminide (1-&gt;4)-beta-linkages in chitin and chitodextrins.</text>
        <dbReference type="EC" id="3.2.1.14"/>
    </reaction>
</comment>
<comment type="similarity">
    <text evidence="8">Belongs to the glycosyl hydrolase 18 family.</text>
</comment>
<dbReference type="SUPFAM" id="SSF51445">
    <property type="entry name" value="(Trans)glycosidases"/>
    <property type="match status" value="1"/>
</dbReference>
<dbReference type="InterPro" id="IPR017853">
    <property type="entry name" value="GH"/>
</dbReference>
<evidence type="ECO:0000256" key="9">
    <source>
        <dbReference type="SAM" id="SignalP"/>
    </source>
</evidence>
<keyword evidence="9" id="KW-0732">Signal</keyword>
<comment type="caution">
    <text evidence="11">The sequence shown here is derived from an EMBL/GenBank/DDBJ whole genome shotgun (WGS) entry which is preliminary data.</text>
</comment>
<dbReference type="EMBL" id="JADNYJ010000019">
    <property type="protein sequence ID" value="KAF8906287.1"/>
    <property type="molecule type" value="Genomic_DNA"/>
</dbReference>
<keyword evidence="6" id="KW-0624">Polysaccharide degradation</keyword>
<evidence type="ECO:0000256" key="5">
    <source>
        <dbReference type="ARBA" id="ARBA00023295"/>
    </source>
</evidence>
<dbReference type="GO" id="GO:0006032">
    <property type="term" value="P:chitin catabolic process"/>
    <property type="evidence" value="ECO:0007669"/>
    <property type="project" value="UniProtKB-KW"/>
</dbReference>
<feature type="signal peptide" evidence="9">
    <location>
        <begin position="1"/>
        <end position="22"/>
    </location>
</feature>
<feature type="domain" description="GH18" evidence="10">
    <location>
        <begin position="55"/>
        <end position="336"/>
    </location>
</feature>